<evidence type="ECO:0000256" key="2">
    <source>
        <dbReference type="SAM" id="SignalP"/>
    </source>
</evidence>
<dbReference type="EMBL" id="JACHTE010000010">
    <property type="protein sequence ID" value="MBB1089496.1"/>
    <property type="molecule type" value="Genomic_DNA"/>
</dbReference>
<keyword evidence="2" id="KW-0732">Signal</keyword>
<evidence type="ECO:0000313" key="3">
    <source>
        <dbReference type="EMBL" id="MBB1089496.1"/>
    </source>
</evidence>
<accession>A0A7W3U5W0</accession>
<dbReference type="RefSeq" id="WP_182670360.1">
    <property type="nucleotide sequence ID" value="NZ_JACHTE010000010.1"/>
</dbReference>
<feature type="signal peptide" evidence="2">
    <location>
        <begin position="1"/>
        <end position="27"/>
    </location>
</feature>
<evidence type="ECO:0000256" key="1">
    <source>
        <dbReference type="SAM" id="MobiDB-lite"/>
    </source>
</evidence>
<feature type="region of interest" description="Disordered" evidence="1">
    <location>
        <begin position="70"/>
        <end position="115"/>
    </location>
</feature>
<gene>
    <name evidence="3" type="ORF">H4F99_13510</name>
</gene>
<evidence type="ECO:0000313" key="4">
    <source>
        <dbReference type="Proteomes" id="UP000552587"/>
    </source>
</evidence>
<sequence>MDRLPIRAIFCIPVLACLSVPVSTAMAAAQDIDDPGVHLVEPERPGRAPAVPLPIVPKAGATCAREVGAGMSGDACPARRGRAVQPEVDEAPGNGYEAGIHVEDRASRIPDRRGR</sequence>
<organism evidence="3 4">
    <name type="scientific">Marilutibacter penaei</name>
    <dbReference type="NCBI Taxonomy" id="2759900"/>
    <lineage>
        <taxon>Bacteria</taxon>
        <taxon>Pseudomonadati</taxon>
        <taxon>Pseudomonadota</taxon>
        <taxon>Gammaproteobacteria</taxon>
        <taxon>Lysobacterales</taxon>
        <taxon>Lysobacteraceae</taxon>
        <taxon>Marilutibacter</taxon>
    </lineage>
</organism>
<dbReference type="Proteomes" id="UP000552587">
    <property type="component" value="Unassembled WGS sequence"/>
</dbReference>
<reference evidence="3 4" key="1">
    <citation type="submission" date="2020-07" db="EMBL/GenBank/DDBJ databases">
        <authorList>
            <person name="Xu S."/>
            <person name="Li A."/>
        </authorList>
    </citation>
    <scope>NUCLEOTIDE SEQUENCE [LARGE SCALE GENOMIC DNA]</scope>
    <source>
        <strain evidence="3 4">SG-8</strain>
    </source>
</reference>
<feature type="compositionally biased region" description="Basic and acidic residues" evidence="1">
    <location>
        <begin position="100"/>
        <end position="115"/>
    </location>
</feature>
<proteinExistence type="predicted"/>
<dbReference type="AlphaFoldDB" id="A0A7W3U5W0"/>
<keyword evidence="4" id="KW-1185">Reference proteome</keyword>
<comment type="caution">
    <text evidence="3">The sequence shown here is derived from an EMBL/GenBank/DDBJ whole genome shotgun (WGS) entry which is preliminary data.</text>
</comment>
<feature type="chain" id="PRO_5030862213" evidence="2">
    <location>
        <begin position="28"/>
        <end position="115"/>
    </location>
</feature>
<protein>
    <submittedName>
        <fullName evidence="3">Uncharacterized protein</fullName>
    </submittedName>
</protein>
<name>A0A7W3U5W0_9GAMM</name>